<dbReference type="CDD" id="cd06558">
    <property type="entry name" value="crotonase-like"/>
    <property type="match status" value="1"/>
</dbReference>
<dbReference type="InterPro" id="IPR029045">
    <property type="entry name" value="ClpP/crotonase-like_dom_sf"/>
</dbReference>
<dbReference type="InterPro" id="IPR036477">
    <property type="entry name" value="Formyl_transf_N_sf"/>
</dbReference>
<dbReference type="EMBL" id="CP120863">
    <property type="protein sequence ID" value="WFE90014.1"/>
    <property type="molecule type" value="Genomic_DNA"/>
</dbReference>
<dbReference type="PANTHER" id="PTHR43388">
    <property type="entry name" value="HYDROGENASE MATURATION FACTOR HOXX"/>
    <property type="match status" value="1"/>
</dbReference>
<feature type="region of interest" description="Disordered" evidence="1">
    <location>
        <begin position="483"/>
        <end position="502"/>
    </location>
</feature>
<dbReference type="InterPro" id="IPR047180">
    <property type="entry name" value="HoxX-like"/>
</dbReference>
<dbReference type="SUPFAM" id="SSF50486">
    <property type="entry name" value="FMT C-terminal domain-like"/>
    <property type="match status" value="1"/>
</dbReference>
<dbReference type="SUPFAM" id="SSF52096">
    <property type="entry name" value="ClpP/crotonase"/>
    <property type="match status" value="1"/>
</dbReference>
<proteinExistence type="predicted"/>
<evidence type="ECO:0000313" key="4">
    <source>
        <dbReference type="Proteomes" id="UP001209803"/>
    </source>
</evidence>
<name>A0ABY8F3L8_9HYPH</name>
<dbReference type="InterPro" id="IPR001753">
    <property type="entry name" value="Enoyl-CoA_hydra/iso"/>
</dbReference>
<feature type="compositionally biased region" description="Basic and acidic residues" evidence="1">
    <location>
        <begin position="484"/>
        <end position="501"/>
    </location>
</feature>
<organism evidence="3 4">
    <name type="scientific">Roseibium porphyridii</name>
    <dbReference type="NCBI Taxonomy" id="2866279"/>
    <lineage>
        <taxon>Bacteria</taxon>
        <taxon>Pseudomonadati</taxon>
        <taxon>Pseudomonadota</taxon>
        <taxon>Alphaproteobacteria</taxon>
        <taxon>Hyphomicrobiales</taxon>
        <taxon>Stappiaceae</taxon>
        <taxon>Roseibium</taxon>
    </lineage>
</organism>
<dbReference type="InterPro" id="IPR009188">
    <property type="entry name" value="NiFe-hyd_mat_HypX/HoxX"/>
</dbReference>
<keyword evidence="4" id="KW-1185">Reference proteome</keyword>
<protein>
    <submittedName>
        <fullName evidence="3">Hydrogenase maturation protein</fullName>
    </submittedName>
</protein>
<reference evidence="3 4" key="1">
    <citation type="submission" date="2023-03" db="EMBL/GenBank/DDBJ databases">
        <title>Roseibium porphyridii sp. nov. and Roseibium rhodosorbium sp. nov. isolated from marine algae, Porphyridium cruentum and Rhodosorus marinus, respectively.</title>
        <authorList>
            <person name="Lee M.W."/>
            <person name="Choi B.J."/>
            <person name="Lee J.K."/>
            <person name="Choi D.G."/>
            <person name="Baek J.H."/>
            <person name="Bayburt H."/>
            <person name="Kim J.M."/>
            <person name="Han D.M."/>
            <person name="Kim K.H."/>
            <person name="Jeon C.O."/>
        </authorList>
    </citation>
    <scope>NUCLEOTIDE SEQUENCE [LARGE SCALE GENOMIC DNA]</scope>
    <source>
        <strain evidence="3 4">KMA01</strain>
    </source>
</reference>
<dbReference type="InterPro" id="IPR005793">
    <property type="entry name" value="Formyl_trans_C"/>
</dbReference>
<dbReference type="PANTHER" id="PTHR43388:SF1">
    <property type="entry name" value="HYDROGENASE MATURATION FACTOR HOXX"/>
    <property type="match status" value="1"/>
</dbReference>
<evidence type="ECO:0000313" key="3">
    <source>
        <dbReference type="EMBL" id="WFE90014.1"/>
    </source>
</evidence>
<dbReference type="PIRSF" id="PIRSF006787">
    <property type="entry name" value="Hydrgn_mat_HoxX"/>
    <property type="match status" value="1"/>
</dbReference>
<dbReference type="Pfam" id="PF00378">
    <property type="entry name" value="ECH_1"/>
    <property type="match status" value="1"/>
</dbReference>
<feature type="domain" description="Formyl transferase C-terminal" evidence="2">
    <location>
        <begin position="170"/>
        <end position="260"/>
    </location>
</feature>
<dbReference type="Pfam" id="PF02911">
    <property type="entry name" value="Formyl_trans_C"/>
    <property type="match status" value="1"/>
</dbReference>
<accession>A0ABY8F3L8</accession>
<dbReference type="RefSeq" id="WP_265679990.1">
    <property type="nucleotide sequence ID" value="NZ_CP120863.1"/>
</dbReference>
<gene>
    <name evidence="3" type="ORF">K1718_01280</name>
</gene>
<dbReference type="CDD" id="cd08650">
    <property type="entry name" value="FMT_core_HypX_N"/>
    <property type="match status" value="1"/>
</dbReference>
<evidence type="ECO:0000259" key="2">
    <source>
        <dbReference type="Pfam" id="PF02911"/>
    </source>
</evidence>
<dbReference type="CDD" id="cd08701">
    <property type="entry name" value="FMT_C_HypX"/>
    <property type="match status" value="1"/>
</dbReference>
<dbReference type="SUPFAM" id="SSF53328">
    <property type="entry name" value="Formyltransferase"/>
    <property type="match status" value="1"/>
</dbReference>
<evidence type="ECO:0000256" key="1">
    <source>
        <dbReference type="SAM" id="MobiDB-lite"/>
    </source>
</evidence>
<dbReference type="InterPro" id="IPR011034">
    <property type="entry name" value="Formyl_transferase-like_C_sf"/>
</dbReference>
<sequence length="581" mass="63910">MRILLLCHGFNSLTQRLFCDLSAAGHEVSVEFDINDAVTEEAVGLYKPEVLIAPFLKRAIPATVYENLQCFVVHPGPPGDRGPNALDWAVLDNAETWGVTVLQAVAELDAGPVWASRSFALRPASKSSLYRNEVAEAAVSAVFEALGKIGCGQFPEQIVEDAFYWRPSVRQADRKIDWQNDETETVLRKIRSADGMPGLRDKVFGENVFLYDARLCREVLEDAIEPGTVILRSGPAIAIKTVDGAVWIGHVRKASGDAVKLPMTRSFAKQSSALPDVPGGYRDIAYEIIGDVGYLCFDFYNGAMGTDDCRRLLRAFQAAVASDVKVLVLMGGPDHWSNGLNLNLIEAAESPAEESWANIQAMDDLAEAIIRTTDKWIISAMGGNAGAGGVFLARAADEVWISTGVVLNPHYKDMGNLYGSEYWTYLLPKYAGAENARKIAQARLPMGAREAVSLGLADRLFDDAPGTFKDAVTAAANELAGENLTERLSEKRKGREQDELSKPLASYRASELEHMHKNFFGFDPSYHVARYNFVRKVPKSRTPLTLAIHRKGKSKRRLQTSVVGPAPEVLRPEVKSHRWQD</sequence>
<dbReference type="Gene3D" id="3.90.226.10">
    <property type="entry name" value="2-enoyl-CoA Hydratase, Chain A, domain 1"/>
    <property type="match status" value="1"/>
</dbReference>
<dbReference type="Proteomes" id="UP001209803">
    <property type="component" value="Chromosome"/>
</dbReference>
<dbReference type="Gene3D" id="3.40.50.12230">
    <property type="match status" value="1"/>
</dbReference>